<gene>
    <name evidence="2" type="ORF">Bhyg_05563</name>
</gene>
<dbReference type="InterPro" id="IPR029058">
    <property type="entry name" value="AB_hydrolase_fold"/>
</dbReference>
<evidence type="ECO:0000256" key="1">
    <source>
        <dbReference type="SAM" id="SignalP"/>
    </source>
</evidence>
<sequence>MRKIIGFLAIFLLLDHATSQRLRGLAAANLCMSNPSSVNVNFLITQTNGLATSNLIDPVANIQGDRVFIFHGTQDSTILPPSGRNVQSMYAHYGANIQTEFSIPAEHGWPTHNFGAPCSASSANNAFMNNCGYRGAFNLLNFLYGGLTSPADNAGNLGNLLNFDQAEFFALDPSLSSMSRNGFVYVPTACRGGARCRLHISFHGCMQSSGNIGNTFATRAGFMEVAEVNNIIVLFPQIAAVAVNPAACWDWFGYLNTLFATRQGNQVLATHRMMTRIVHG</sequence>
<dbReference type="SUPFAM" id="SSF53474">
    <property type="entry name" value="alpha/beta-Hydrolases"/>
    <property type="match status" value="1"/>
</dbReference>
<name>A0A9Q0S051_9DIPT</name>
<dbReference type="OrthoDB" id="6020543at2759"/>
<organism evidence="2 3">
    <name type="scientific">Pseudolycoriella hygida</name>
    <dbReference type="NCBI Taxonomy" id="35572"/>
    <lineage>
        <taxon>Eukaryota</taxon>
        <taxon>Metazoa</taxon>
        <taxon>Ecdysozoa</taxon>
        <taxon>Arthropoda</taxon>
        <taxon>Hexapoda</taxon>
        <taxon>Insecta</taxon>
        <taxon>Pterygota</taxon>
        <taxon>Neoptera</taxon>
        <taxon>Endopterygota</taxon>
        <taxon>Diptera</taxon>
        <taxon>Nematocera</taxon>
        <taxon>Sciaroidea</taxon>
        <taxon>Sciaridae</taxon>
        <taxon>Pseudolycoriella</taxon>
    </lineage>
</organism>
<comment type="caution">
    <text evidence="2">The sequence shown here is derived from an EMBL/GenBank/DDBJ whole genome shotgun (WGS) entry which is preliminary data.</text>
</comment>
<reference evidence="2" key="1">
    <citation type="submission" date="2022-07" db="EMBL/GenBank/DDBJ databases">
        <authorList>
            <person name="Trinca V."/>
            <person name="Uliana J.V.C."/>
            <person name="Torres T.T."/>
            <person name="Ward R.J."/>
            <person name="Monesi N."/>
        </authorList>
    </citation>
    <scope>NUCLEOTIDE SEQUENCE</scope>
    <source>
        <strain evidence="2">HSMRA1968</strain>
        <tissue evidence="2">Whole embryos</tissue>
    </source>
</reference>
<protein>
    <recommendedName>
        <fullName evidence="4">Feruloyl esterase</fullName>
    </recommendedName>
</protein>
<feature type="signal peptide" evidence="1">
    <location>
        <begin position="1"/>
        <end position="19"/>
    </location>
</feature>
<dbReference type="AlphaFoldDB" id="A0A9Q0S051"/>
<dbReference type="Gene3D" id="3.40.50.1820">
    <property type="entry name" value="alpha/beta hydrolase"/>
    <property type="match status" value="1"/>
</dbReference>
<proteinExistence type="predicted"/>
<dbReference type="EMBL" id="WJQU01000002">
    <property type="protein sequence ID" value="KAJ6640632.1"/>
    <property type="molecule type" value="Genomic_DNA"/>
</dbReference>
<evidence type="ECO:0008006" key="4">
    <source>
        <dbReference type="Google" id="ProtNLM"/>
    </source>
</evidence>
<dbReference type="PANTHER" id="PTHR42972:SF8">
    <property type="entry name" value="POLYHYDROXYBUTYRATE DEPOLYMERASE"/>
    <property type="match status" value="1"/>
</dbReference>
<dbReference type="Proteomes" id="UP001151699">
    <property type="component" value="Chromosome B"/>
</dbReference>
<dbReference type="PANTHER" id="PTHR42972">
    <property type="entry name" value="TOL-PAL SYSTEM PROTEIN TOLB"/>
    <property type="match status" value="1"/>
</dbReference>
<evidence type="ECO:0000313" key="3">
    <source>
        <dbReference type="Proteomes" id="UP001151699"/>
    </source>
</evidence>
<feature type="chain" id="PRO_5040478095" description="Feruloyl esterase" evidence="1">
    <location>
        <begin position="20"/>
        <end position="280"/>
    </location>
</feature>
<keyword evidence="1" id="KW-0732">Signal</keyword>
<accession>A0A9Q0S051</accession>
<evidence type="ECO:0000313" key="2">
    <source>
        <dbReference type="EMBL" id="KAJ6640632.1"/>
    </source>
</evidence>
<keyword evidence="3" id="KW-1185">Reference proteome</keyword>